<keyword evidence="5" id="KW-0677">Repeat</keyword>
<proteinExistence type="inferred from homology"/>
<evidence type="ECO:0000256" key="2">
    <source>
        <dbReference type="ARBA" id="ARBA00006260"/>
    </source>
</evidence>
<dbReference type="EMBL" id="LRBS01000048">
    <property type="protein sequence ID" value="OII76930.1"/>
    <property type="molecule type" value="Genomic_DNA"/>
</dbReference>
<reference evidence="11 12" key="1">
    <citation type="submission" date="2016-10" db="EMBL/GenBank/DDBJ databases">
        <title>Reductive evolution of mitochondrial metabolism and differential evolution of invasion-related proteins in Cryptosporidium.</title>
        <authorList>
            <person name="Liu S."/>
            <person name="Roellig D.M."/>
            <person name="Guo Y."/>
            <person name="Li N."/>
            <person name="Frace M.A."/>
            <person name="Tang K."/>
            <person name="Zhang L."/>
            <person name="Feng Y."/>
            <person name="Xiao L."/>
        </authorList>
    </citation>
    <scope>NUCLEOTIDE SEQUENCE [LARGE SCALE GENOMIC DNA]</scope>
    <source>
        <strain evidence="11">30847</strain>
    </source>
</reference>
<feature type="domain" description="Anaphase-promoting complex subunit 4-like WD40" evidence="10">
    <location>
        <begin position="7"/>
        <end position="65"/>
    </location>
</feature>
<dbReference type="Pfam" id="PF12894">
    <property type="entry name" value="ANAPC4_WD40"/>
    <property type="match status" value="1"/>
</dbReference>
<dbReference type="RefSeq" id="XP_067068776.1">
    <property type="nucleotide sequence ID" value="XM_067212503.1"/>
</dbReference>
<dbReference type="SMART" id="SM00320">
    <property type="entry name" value="WD40"/>
    <property type="match status" value="5"/>
</dbReference>
<evidence type="ECO:0000313" key="11">
    <source>
        <dbReference type="EMBL" id="OII76930.1"/>
    </source>
</evidence>
<dbReference type="VEuPathDB" id="CryptoDB:cand_022730"/>
<comment type="subcellular location">
    <subcellularLocation>
        <location evidence="1">Cytoplasm</location>
        <location evidence="1">Cytoskeleton</location>
    </subcellularLocation>
</comment>
<dbReference type="InterPro" id="IPR036322">
    <property type="entry name" value="WD40_repeat_dom_sf"/>
</dbReference>
<keyword evidence="4" id="KW-0853">WD repeat</keyword>
<accession>A0A1J4MRR2</accession>
<organism evidence="11 12">
    <name type="scientific">Cryptosporidium andersoni</name>
    <dbReference type="NCBI Taxonomy" id="117008"/>
    <lineage>
        <taxon>Eukaryota</taxon>
        <taxon>Sar</taxon>
        <taxon>Alveolata</taxon>
        <taxon>Apicomplexa</taxon>
        <taxon>Conoidasida</taxon>
        <taxon>Coccidia</taxon>
        <taxon>Eucoccidiorida</taxon>
        <taxon>Eimeriorina</taxon>
        <taxon>Cryptosporidiidae</taxon>
        <taxon>Cryptosporidium</taxon>
    </lineage>
</organism>
<evidence type="ECO:0000313" key="12">
    <source>
        <dbReference type="Proteomes" id="UP000186804"/>
    </source>
</evidence>
<dbReference type="GO" id="GO:0005885">
    <property type="term" value="C:Arp2/3 protein complex"/>
    <property type="evidence" value="ECO:0007669"/>
    <property type="project" value="InterPro"/>
</dbReference>
<dbReference type="GO" id="GO:0034314">
    <property type="term" value="P:Arp2/3 complex-mediated actin nucleation"/>
    <property type="evidence" value="ECO:0007669"/>
    <property type="project" value="InterPro"/>
</dbReference>
<dbReference type="InterPro" id="IPR001680">
    <property type="entry name" value="WD40_rpt"/>
</dbReference>
<dbReference type="Pfam" id="PF00400">
    <property type="entry name" value="WD40"/>
    <property type="match status" value="1"/>
</dbReference>
<comment type="caution">
    <text evidence="11">The sequence shown here is derived from an EMBL/GenBank/DDBJ whole genome shotgun (WGS) entry which is preliminary data.</text>
</comment>
<evidence type="ECO:0000256" key="7">
    <source>
        <dbReference type="ARBA" id="ARBA00023212"/>
    </source>
</evidence>
<keyword evidence="3" id="KW-0963">Cytoplasm</keyword>
<dbReference type="InterPro" id="IPR015943">
    <property type="entry name" value="WD40/YVTN_repeat-like_dom_sf"/>
</dbReference>
<dbReference type="Proteomes" id="UP000186804">
    <property type="component" value="Unassembled WGS sequence"/>
</dbReference>
<dbReference type="GeneID" id="92366457"/>
<sequence length="370" mass="41576">MEAIYNKFLNSCITGFCLHPEGKYLATTHGDTRINIYDTTDGKPGTLIKTLSKHRGRISGIDWTEGTTKSEGISFLLSSGEDRLVIVWYIEEINPSELGEIIPLLNVLPSNCIPTLCSFRPLYNSNCFSVATASGDIFFFYKNKVDFCNSDMSRKAIIMRSHTYVQQKVALTDLPILCSSWNLNGTMIGCGTMDGKAIILKVDNSINNDNHLLSHDQIEVVLSIEEQSSILSCDFSPDNELVAFTGRDCIIHILNLKKQSSLKNIELKWFGLPFHSIKFVRNDLIVAVGHDCIPILIEKSTKSKWIFTTSASKENIPLYLQPEWQGINDPTELFILNTIHKKPITDIQIIDSKEIACTSLDGIYSQWKIN</sequence>
<evidence type="ECO:0000256" key="9">
    <source>
        <dbReference type="ARBA" id="ARBA00041789"/>
    </source>
</evidence>
<dbReference type="PANTHER" id="PTHR10709:SF2">
    <property type="entry name" value="ACTIN-RELATED PROTEIN 2_3 COMPLEX SUBUNIT"/>
    <property type="match status" value="1"/>
</dbReference>
<evidence type="ECO:0000256" key="6">
    <source>
        <dbReference type="ARBA" id="ARBA00023203"/>
    </source>
</evidence>
<dbReference type="SUPFAM" id="SSF50978">
    <property type="entry name" value="WD40 repeat-like"/>
    <property type="match status" value="1"/>
</dbReference>
<keyword evidence="7" id="KW-0206">Cytoskeleton</keyword>
<evidence type="ECO:0000256" key="8">
    <source>
        <dbReference type="ARBA" id="ARBA00041244"/>
    </source>
</evidence>
<dbReference type="InterPro" id="IPR017383">
    <property type="entry name" value="ARPC1"/>
</dbReference>
<evidence type="ECO:0000259" key="10">
    <source>
        <dbReference type="Pfam" id="PF12894"/>
    </source>
</evidence>
<dbReference type="PANTHER" id="PTHR10709">
    <property type="entry name" value="ACTIN-RELATED PROTEIN 2/3 COMPLEX SUBUNIT 1"/>
    <property type="match status" value="1"/>
</dbReference>
<evidence type="ECO:0000256" key="3">
    <source>
        <dbReference type="ARBA" id="ARBA00022490"/>
    </source>
</evidence>
<protein>
    <recommendedName>
        <fullName evidence="8">Arp2/3 complex 41 kDa subunit</fullName>
    </recommendedName>
    <alternativeName>
        <fullName evidence="9">p41-ARC</fullName>
    </alternativeName>
</protein>
<dbReference type="Gene3D" id="2.130.10.10">
    <property type="entry name" value="YVTN repeat-like/Quinoprotein amine dehydrogenase"/>
    <property type="match status" value="1"/>
</dbReference>
<gene>
    <name evidence="11" type="ORF">cand_022730</name>
</gene>
<evidence type="ECO:0000256" key="1">
    <source>
        <dbReference type="ARBA" id="ARBA00004245"/>
    </source>
</evidence>
<dbReference type="AlphaFoldDB" id="A0A1J4MRR2"/>
<evidence type="ECO:0000256" key="5">
    <source>
        <dbReference type="ARBA" id="ARBA00022737"/>
    </source>
</evidence>
<evidence type="ECO:0000256" key="4">
    <source>
        <dbReference type="ARBA" id="ARBA00022574"/>
    </source>
</evidence>
<dbReference type="InterPro" id="IPR024977">
    <property type="entry name" value="Apc4-like_WD40_dom"/>
</dbReference>
<comment type="similarity">
    <text evidence="2">Belongs to the WD repeat ARPC1 family.</text>
</comment>
<name>A0A1J4MRR2_9CRYT</name>
<dbReference type="GO" id="GO:0051015">
    <property type="term" value="F:actin filament binding"/>
    <property type="evidence" value="ECO:0007669"/>
    <property type="project" value="TreeGrafter"/>
</dbReference>
<keyword evidence="12" id="KW-1185">Reference proteome</keyword>
<dbReference type="OrthoDB" id="406844at2759"/>
<keyword evidence="6" id="KW-0009">Actin-binding</keyword>